<dbReference type="AlphaFoldDB" id="A0A6A5Z6A2"/>
<reference evidence="2" key="1">
    <citation type="journal article" date="2020" name="Stud. Mycol.">
        <title>101 Dothideomycetes genomes: a test case for predicting lifestyles and emergence of pathogens.</title>
        <authorList>
            <person name="Haridas S."/>
            <person name="Albert R."/>
            <person name="Binder M."/>
            <person name="Bloem J."/>
            <person name="Labutti K."/>
            <person name="Salamov A."/>
            <person name="Andreopoulos B."/>
            <person name="Baker S."/>
            <person name="Barry K."/>
            <person name="Bills G."/>
            <person name="Bluhm B."/>
            <person name="Cannon C."/>
            <person name="Castanera R."/>
            <person name="Culley D."/>
            <person name="Daum C."/>
            <person name="Ezra D."/>
            <person name="Gonzalez J."/>
            <person name="Henrissat B."/>
            <person name="Kuo A."/>
            <person name="Liang C."/>
            <person name="Lipzen A."/>
            <person name="Lutzoni F."/>
            <person name="Magnuson J."/>
            <person name="Mondo S."/>
            <person name="Nolan M."/>
            <person name="Ohm R."/>
            <person name="Pangilinan J."/>
            <person name="Park H.-J."/>
            <person name="Ramirez L."/>
            <person name="Alfaro M."/>
            <person name="Sun H."/>
            <person name="Tritt A."/>
            <person name="Yoshinaga Y."/>
            <person name="Zwiers L.-H."/>
            <person name="Turgeon B."/>
            <person name="Goodwin S."/>
            <person name="Spatafora J."/>
            <person name="Crous P."/>
            <person name="Grigoriev I."/>
        </authorList>
    </citation>
    <scope>NUCLEOTIDE SEQUENCE</scope>
    <source>
        <strain evidence="2">CBS 627.86</strain>
    </source>
</reference>
<evidence type="ECO:0000313" key="2">
    <source>
        <dbReference type="EMBL" id="KAF2114676.1"/>
    </source>
</evidence>
<organism evidence="2 3">
    <name type="scientific">Lophiotrema nucula</name>
    <dbReference type="NCBI Taxonomy" id="690887"/>
    <lineage>
        <taxon>Eukaryota</taxon>
        <taxon>Fungi</taxon>
        <taxon>Dikarya</taxon>
        <taxon>Ascomycota</taxon>
        <taxon>Pezizomycotina</taxon>
        <taxon>Dothideomycetes</taxon>
        <taxon>Pleosporomycetidae</taxon>
        <taxon>Pleosporales</taxon>
        <taxon>Lophiotremataceae</taxon>
        <taxon>Lophiotrema</taxon>
    </lineage>
</organism>
<feature type="region of interest" description="Disordered" evidence="1">
    <location>
        <begin position="112"/>
        <end position="134"/>
    </location>
</feature>
<evidence type="ECO:0000313" key="3">
    <source>
        <dbReference type="Proteomes" id="UP000799770"/>
    </source>
</evidence>
<name>A0A6A5Z6A2_9PLEO</name>
<protein>
    <submittedName>
        <fullName evidence="2">Uncharacterized protein</fullName>
    </submittedName>
</protein>
<keyword evidence="3" id="KW-1185">Reference proteome</keyword>
<dbReference type="EMBL" id="ML977325">
    <property type="protein sequence ID" value="KAF2114676.1"/>
    <property type="molecule type" value="Genomic_DNA"/>
</dbReference>
<accession>A0A6A5Z6A2</accession>
<evidence type="ECO:0000256" key="1">
    <source>
        <dbReference type="SAM" id="MobiDB-lite"/>
    </source>
</evidence>
<proteinExistence type="predicted"/>
<sequence length="206" mass="22829">MDFNLARLPSQDSGTGDDDQGCLVSYRAPHIFQLITLIYPLPLMPVLVRMQPLMSLVRGKRDAFIYVQSMFRLAPVIWNTPGGVACSSRDTALPMHGGRRSDPAWCMTRSDIPAKARSSPSPAVKKRRNTDDSATASRLLRAMTSVVLIFFPDEECRDCVRVAAPGSLEEAGSRIIHVIILHLDAPFGLPARLEKAYRDLPQRQNA</sequence>
<dbReference type="Proteomes" id="UP000799770">
    <property type="component" value="Unassembled WGS sequence"/>
</dbReference>
<gene>
    <name evidence="2" type="ORF">BDV96DRAFT_600630</name>
</gene>